<accession>A0ABP7V2N0</accession>
<dbReference type="InterPro" id="IPR024540">
    <property type="entry name" value="DUF3879"/>
</dbReference>
<sequence length="154" mass="17916">MRIGGQYLSMWIKTMQQADKISNLQNQQETFDPSKFIEPGMDITGRSDWKKIVEVSDDIKEKVIEQTRKNFINGFGMVNEKSESFNELIKKHAQTLPVDERASTMWTLTQIKTAEAQKLVDIVRENNPIWKHGEPFDPNIFDEYFSSPGFDKRV</sequence>
<dbReference type="Pfam" id="PF12995">
    <property type="entry name" value="DUF3879"/>
    <property type="match status" value="1"/>
</dbReference>
<evidence type="ECO:0000313" key="2">
    <source>
        <dbReference type="Proteomes" id="UP001501734"/>
    </source>
</evidence>
<dbReference type="EMBL" id="BAABDL010000010">
    <property type="protein sequence ID" value="GAA4058214.1"/>
    <property type="molecule type" value="Genomic_DNA"/>
</dbReference>
<evidence type="ECO:0000313" key="1">
    <source>
        <dbReference type="EMBL" id="GAA4058214.1"/>
    </source>
</evidence>
<gene>
    <name evidence="1" type="ORF">GCM10022410_01790</name>
</gene>
<protein>
    <submittedName>
        <fullName evidence="1">Uncharacterized protein</fullName>
    </submittedName>
</protein>
<comment type="caution">
    <text evidence="1">The sequence shown here is derived from an EMBL/GenBank/DDBJ whole genome shotgun (WGS) entry which is preliminary data.</text>
</comment>
<dbReference type="RefSeq" id="WP_344909496.1">
    <property type="nucleotide sequence ID" value="NZ_BAABDL010000010.1"/>
</dbReference>
<keyword evidence="2" id="KW-1185">Reference proteome</keyword>
<name>A0ABP7V2N0_9BACI</name>
<dbReference type="Proteomes" id="UP001501734">
    <property type="component" value="Unassembled WGS sequence"/>
</dbReference>
<proteinExistence type="predicted"/>
<organism evidence="1 2">
    <name type="scientific">Amphibacillus indicireducens</name>
    <dbReference type="NCBI Taxonomy" id="1076330"/>
    <lineage>
        <taxon>Bacteria</taxon>
        <taxon>Bacillati</taxon>
        <taxon>Bacillota</taxon>
        <taxon>Bacilli</taxon>
        <taxon>Bacillales</taxon>
        <taxon>Bacillaceae</taxon>
        <taxon>Amphibacillus</taxon>
    </lineage>
</organism>
<reference evidence="2" key="1">
    <citation type="journal article" date="2019" name="Int. J. Syst. Evol. Microbiol.">
        <title>The Global Catalogue of Microorganisms (GCM) 10K type strain sequencing project: providing services to taxonomists for standard genome sequencing and annotation.</title>
        <authorList>
            <consortium name="The Broad Institute Genomics Platform"/>
            <consortium name="The Broad Institute Genome Sequencing Center for Infectious Disease"/>
            <person name="Wu L."/>
            <person name="Ma J."/>
        </authorList>
    </citation>
    <scope>NUCLEOTIDE SEQUENCE [LARGE SCALE GENOMIC DNA]</scope>
    <source>
        <strain evidence="2">JCM 17250</strain>
    </source>
</reference>